<keyword evidence="2" id="KW-1133">Transmembrane helix</keyword>
<gene>
    <name evidence="4" type="ORF">AMURIS_00175</name>
</gene>
<proteinExistence type="predicted"/>
<evidence type="ECO:0000313" key="4">
    <source>
        <dbReference type="EMBL" id="SOY27471.1"/>
    </source>
</evidence>
<dbReference type="Proteomes" id="UP000236311">
    <property type="component" value="Unassembled WGS sequence"/>
</dbReference>
<keyword evidence="5" id="KW-1185">Reference proteome</keyword>
<keyword evidence="2" id="KW-0812">Transmembrane</keyword>
<evidence type="ECO:0000313" key="5">
    <source>
        <dbReference type="Proteomes" id="UP000236311"/>
    </source>
</evidence>
<reference evidence="4 5" key="1">
    <citation type="submission" date="2018-01" db="EMBL/GenBank/DDBJ databases">
        <authorList>
            <person name="Gaut B.S."/>
            <person name="Morton B.R."/>
            <person name="Clegg M.T."/>
            <person name="Duvall M.R."/>
        </authorList>
    </citation>
    <scope>NUCLEOTIDE SEQUENCE [LARGE SCALE GENOMIC DNA]</scope>
    <source>
        <strain evidence="4">GP69</strain>
    </source>
</reference>
<feature type="chain" id="PRO_5014396237" description="MucBP domain-containing protein" evidence="3">
    <location>
        <begin position="27"/>
        <end position="363"/>
    </location>
</feature>
<name>A0A2K4ZAJ8_9FIRM</name>
<dbReference type="Gene3D" id="3.10.20.320">
    <property type="entry name" value="Putative peptidoglycan bound protein (lpxtg motif)"/>
    <property type="match status" value="1"/>
</dbReference>
<keyword evidence="2" id="KW-0472">Membrane</keyword>
<feature type="signal peptide" evidence="3">
    <location>
        <begin position="1"/>
        <end position="26"/>
    </location>
</feature>
<sequence>MRKMKALLGVLLSVLLLHTICFPVKAAENTYTIRIYAGQQGVMTECTGGNGRITEDGRTFMLSGLEYGERVSVSYTLQQKGDSVSGGDTSPENQYNYFVLTVRRGETNDPAQTTTIRFRTESKYNIIGSRESGKDNSERIGSETVECDRDYVIAYGLMKDAVEYTIHYVDEAGNPLRESDRYYGTVGDKPVVSYQYFDGYQPQAYNLTKTLSANAADNVFTFVYSRVPEPGTNVITIPGDAGTTGPVGEQQEGTVTVLPGEGGGAPEGGGGDQTELPDEPVPQAGPQETIDLDDEDVPLAEFDGEENKLISMLSGNAFLVNIPLPVKILLFGIFLLTLGGGIWWLAKSRRKDKENVSQSGGKI</sequence>
<dbReference type="EMBL" id="OFSM01000001">
    <property type="protein sequence ID" value="SOY27471.1"/>
    <property type="molecule type" value="Genomic_DNA"/>
</dbReference>
<organism evidence="4 5">
    <name type="scientific">Acetatifactor muris</name>
    <dbReference type="NCBI Taxonomy" id="879566"/>
    <lineage>
        <taxon>Bacteria</taxon>
        <taxon>Bacillati</taxon>
        <taxon>Bacillota</taxon>
        <taxon>Clostridia</taxon>
        <taxon>Lachnospirales</taxon>
        <taxon>Lachnospiraceae</taxon>
        <taxon>Acetatifactor</taxon>
    </lineage>
</organism>
<protein>
    <recommendedName>
        <fullName evidence="6">MucBP domain-containing protein</fullName>
    </recommendedName>
</protein>
<evidence type="ECO:0008006" key="6">
    <source>
        <dbReference type="Google" id="ProtNLM"/>
    </source>
</evidence>
<keyword evidence="3" id="KW-0732">Signal</keyword>
<feature type="compositionally biased region" description="Gly residues" evidence="1">
    <location>
        <begin position="260"/>
        <end position="272"/>
    </location>
</feature>
<feature type="transmembrane region" description="Helical" evidence="2">
    <location>
        <begin position="328"/>
        <end position="346"/>
    </location>
</feature>
<dbReference type="OrthoDB" id="2044967at2"/>
<evidence type="ECO:0000256" key="1">
    <source>
        <dbReference type="SAM" id="MobiDB-lite"/>
    </source>
</evidence>
<evidence type="ECO:0000256" key="2">
    <source>
        <dbReference type="SAM" id="Phobius"/>
    </source>
</evidence>
<evidence type="ECO:0000256" key="3">
    <source>
        <dbReference type="SAM" id="SignalP"/>
    </source>
</evidence>
<accession>A0A2K4ZAJ8</accession>
<dbReference type="RefSeq" id="WP_103237599.1">
    <property type="nucleotide sequence ID" value="NZ_JANJZD010000008.1"/>
</dbReference>
<dbReference type="AlphaFoldDB" id="A0A2K4ZAJ8"/>
<feature type="region of interest" description="Disordered" evidence="1">
    <location>
        <begin position="258"/>
        <end position="286"/>
    </location>
</feature>